<evidence type="ECO:0000313" key="3">
    <source>
        <dbReference type="Proteomes" id="UP000053820"/>
    </source>
</evidence>
<dbReference type="InterPro" id="IPR011333">
    <property type="entry name" value="SKP1/BTB/POZ_sf"/>
</dbReference>
<accession>A0A0C9WEI7</accession>
<reference evidence="2 3" key="1">
    <citation type="submission" date="2014-04" db="EMBL/GenBank/DDBJ databases">
        <title>Evolutionary Origins and Diversification of the Mycorrhizal Mutualists.</title>
        <authorList>
            <consortium name="DOE Joint Genome Institute"/>
            <consortium name="Mycorrhizal Genomics Consortium"/>
            <person name="Kohler A."/>
            <person name="Kuo A."/>
            <person name="Nagy L.G."/>
            <person name="Floudas D."/>
            <person name="Copeland A."/>
            <person name="Barry K.W."/>
            <person name="Cichocki N."/>
            <person name="Veneault-Fourrey C."/>
            <person name="LaButti K."/>
            <person name="Lindquist E.A."/>
            <person name="Lipzen A."/>
            <person name="Lundell T."/>
            <person name="Morin E."/>
            <person name="Murat C."/>
            <person name="Riley R."/>
            <person name="Ohm R."/>
            <person name="Sun H."/>
            <person name="Tunlid A."/>
            <person name="Henrissat B."/>
            <person name="Grigoriev I.V."/>
            <person name="Hibbett D.S."/>
            <person name="Martin F."/>
        </authorList>
    </citation>
    <scope>NUCLEOTIDE SEQUENCE [LARGE SCALE GENOMIC DNA]</scope>
    <source>
        <strain evidence="2 3">MD-312</strain>
    </source>
</reference>
<dbReference type="Proteomes" id="UP000053820">
    <property type="component" value="Unassembled WGS sequence"/>
</dbReference>
<dbReference type="SUPFAM" id="SSF54695">
    <property type="entry name" value="POZ domain"/>
    <property type="match status" value="1"/>
</dbReference>
<organism evidence="2 3">
    <name type="scientific">Hydnomerulius pinastri MD-312</name>
    <dbReference type="NCBI Taxonomy" id="994086"/>
    <lineage>
        <taxon>Eukaryota</taxon>
        <taxon>Fungi</taxon>
        <taxon>Dikarya</taxon>
        <taxon>Basidiomycota</taxon>
        <taxon>Agaricomycotina</taxon>
        <taxon>Agaricomycetes</taxon>
        <taxon>Agaricomycetidae</taxon>
        <taxon>Boletales</taxon>
        <taxon>Boletales incertae sedis</taxon>
        <taxon>Leucogyrophana</taxon>
    </lineage>
</organism>
<sequence>MAATSKHARFYMTTVTFLVEDCLFKVPRGPFETQSPVFKDMFLLPVGDQSEAEGLSDARPIRLEGVNQEDFEHFLKFLFPRSYGQPQELPDGPAQWTSVLKLATLWDFDGVRKTAINALAVLPLSPVDKIVLATEYHIQDWLVPAINAMAQRPEPIGLEDVNRLGLDFALKIASVREHLALREVGRQINCYKGGVHRYSTQELIVGPRDPSSQQLDFTHVIHTTFNLCDDVPILDPTEPESL</sequence>
<dbReference type="Pfam" id="PF00651">
    <property type="entry name" value="BTB"/>
    <property type="match status" value="1"/>
</dbReference>
<dbReference type="CDD" id="cd18186">
    <property type="entry name" value="BTB_POZ_ZBTB_KLHL-like"/>
    <property type="match status" value="1"/>
</dbReference>
<dbReference type="Gene3D" id="3.30.710.10">
    <property type="entry name" value="Potassium Channel Kv1.1, Chain A"/>
    <property type="match status" value="1"/>
</dbReference>
<gene>
    <name evidence="2" type="ORF">HYDPIDRAFT_29621</name>
</gene>
<dbReference type="EMBL" id="KN839851">
    <property type="protein sequence ID" value="KIJ63372.1"/>
    <property type="molecule type" value="Genomic_DNA"/>
</dbReference>
<feature type="domain" description="BTB" evidence="1">
    <location>
        <begin position="13"/>
        <end position="87"/>
    </location>
</feature>
<dbReference type="HOGENOM" id="CLU_047592_2_0_1"/>
<dbReference type="PROSITE" id="PS50097">
    <property type="entry name" value="BTB"/>
    <property type="match status" value="1"/>
</dbReference>
<evidence type="ECO:0000259" key="1">
    <source>
        <dbReference type="PROSITE" id="PS50097"/>
    </source>
</evidence>
<name>A0A0C9WEI7_9AGAM</name>
<protein>
    <submittedName>
        <fullName evidence="2">Unplaced genomic scaffold scaffold_17, whole genome shotgun sequence</fullName>
    </submittedName>
</protein>
<dbReference type="OrthoDB" id="2367075at2759"/>
<dbReference type="AlphaFoldDB" id="A0A0C9WEI7"/>
<evidence type="ECO:0000313" key="2">
    <source>
        <dbReference type="EMBL" id="KIJ63372.1"/>
    </source>
</evidence>
<keyword evidence="3" id="KW-1185">Reference proteome</keyword>
<dbReference type="InterPro" id="IPR000210">
    <property type="entry name" value="BTB/POZ_dom"/>
</dbReference>
<proteinExistence type="predicted"/>